<sequence length="166" mass="19785">MYTVDDYISTIRKNLEKQNDQVTANLQALFKRTFADEIDLLDFMAFIEPTRFECGISVFSMDRYANEVLSCSASAAHFYGSQEVLKDTEYFHLPDSRRDEFDQFYMENEEVIMPLELKVLTDWFQDNWERADGRSLSLPSYFGLHDGYSSYDLKQERWIDDEQKWR</sequence>
<protein>
    <submittedName>
        <fullName evidence="1">Uncharacterized protein</fullName>
    </submittedName>
</protein>
<dbReference type="BioCyc" id="JESP1508404:G14D9-9527-MONOMER"/>
<dbReference type="EMBL" id="CP009416">
    <property type="protein sequence ID" value="AJD89627.1"/>
    <property type="molecule type" value="Genomic_DNA"/>
</dbReference>
<dbReference type="Proteomes" id="UP000031449">
    <property type="component" value="Chromosome"/>
</dbReference>
<evidence type="ECO:0000313" key="2">
    <source>
        <dbReference type="Proteomes" id="UP000031449"/>
    </source>
</evidence>
<name>A0A0B5ALQ4_9BACL</name>
<dbReference type="KEGG" id="jeo:JMA_03100"/>
<accession>A0A0B5ALQ4</accession>
<dbReference type="AlphaFoldDB" id="A0A0B5ALQ4"/>
<dbReference type="HOGENOM" id="CLU_136042_0_0_9"/>
<keyword evidence="2" id="KW-1185">Reference proteome</keyword>
<organism evidence="1 2">
    <name type="scientific">Jeotgalibacillus malaysiensis</name>
    <dbReference type="NCBI Taxonomy" id="1508404"/>
    <lineage>
        <taxon>Bacteria</taxon>
        <taxon>Bacillati</taxon>
        <taxon>Bacillota</taxon>
        <taxon>Bacilli</taxon>
        <taxon>Bacillales</taxon>
        <taxon>Caryophanaceae</taxon>
        <taxon>Jeotgalibacillus</taxon>
    </lineage>
</organism>
<reference evidence="1 2" key="1">
    <citation type="submission" date="2014-08" db="EMBL/GenBank/DDBJ databases">
        <title>Complete genome of a marine bacteria Jeotgalibacillus malaysiensis.</title>
        <authorList>
            <person name="Yaakop A.S."/>
            <person name="Chan K.-G."/>
            <person name="Goh K.M."/>
        </authorList>
    </citation>
    <scope>NUCLEOTIDE SEQUENCE [LARGE SCALE GENOMIC DNA]</scope>
    <source>
        <strain evidence="1 2">D5</strain>
    </source>
</reference>
<proteinExistence type="predicted"/>
<dbReference type="OrthoDB" id="2900654at2"/>
<evidence type="ECO:0000313" key="1">
    <source>
        <dbReference type="EMBL" id="AJD89627.1"/>
    </source>
</evidence>
<gene>
    <name evidence="1" type="ORF">JMA_03100</name>
</gene>
<dbReference type="STRING" id="1508404.JMA_03100"/>